<evidence type="ECO:0000256" key="5">
    <source>
        <dbReference type="ARBA" id="ARBA00023033"/>
    </source>
</evidence>
<dbReference type="GO" id="GO:0016705">
    <property type="term" value="F:oxidoreductase activity, acting on paired donors, with incorporation or reduction of molecular oxygen"/>
    <property type="evidence" value="ECO:0007669"/>
    <property type="project" value="InterPro"/>
</dbReference>
<dbReference type="GO" id="GO:0005506">
    <property type="term" value="F:iron ion binding"/>
    <property type="evidence" value="ECO:0007669"/>
    <property type="project" value="InterPro"/>
</dbReference>
<comment type="cofactor">
    <cofactor evidence="1 6">
        <name>heme</name>
        <dbReference type="ChEBI" id="CHEBI:30413"/>
    </cofactor>
</comment>
<keyword evidence="8" id="KW-0472">Membrane</keyword>
<dbReference type="PANTHER" id="PTHR47582:SF1">
    <property type="entry name" value="P450, PUTATIVE (EUROFUNG)-RELATED"/>
    <property type="match status" value="1"/>
</dbReference>
<evidence type="ECO:0000256" key="1">
    <source>
        <dbReference type="ARBA" id="ARBA00001971"/>
    </source>
</evidence>
<evidence type="ECO:0000256" key="8">
    <source>
        <dbReference type="SAM" id="Phobius"/>
    </source>
</evidence>
<dbReference type="PANTHER" id="PTHR47582">
    <property type="entry name" value="P450, PUTATIVE (EUROFUNG)-RELATED"/>
    <property type="match status" value="1"/>
</dbReference>
<name>A0A9P5E8B4_9HYPO</name>
<evidence type="ECO:0000256" key="2">
    <source>
        <dbReference type="ARBA" id="ARBA00010617"/>
    </source>
</evidence>
<dbReference type="PROSITE" id="PS00086">
    <property type="entry name" value="CYTOCHROME_P450"/>
    <property type="match status" value="1"/>
</dbReference>
<organism evidence="9 10">
    <name type="scientific">Fusarium agapanthi</name>
    <dbReference type="NCBI Taxonomy" id="1803897"/>
    <lineage>
        <taxon>Eukaryota</taxon>
        <taxon>Fungi</taxon>
        <taxon>Dikarya</taxon>
        <taxon>Ascomycota</taxon>
        <taxon>Pezizomycotina</taxon>
        <taxon>Sordariomycetes</taxon>
        <taxon>Hypocreomycetidae</taxon>
        <taxon>Hypocreales</taxon>
        <taxon>Nectriaceae</taxon>
        <taxon>Fusarium</taxon>
        <taxon>Fusarium fujikuroi species complex</taxon>
    </lineage>
</organism>
<dbReference type="InterPro" id="IPR002403">
    <property type="entry name" value="Cyt_P450_E_grp-IV"/>
</dbReference>
<feature type="transmembrane region" description="Helical" evidence="8">
    <location>
        <begin position="15"/>
        <end position="35"/>
    </location>
</feature>
<dbReference type="Proteomes" id="UP000737391">
    <property type="component" value="Unassembled WGS sequence"/>
</dbReference>
<feature type="binding site" description="axial binding residue" evidence="6">
    <location>
        <position position="445"/>
    </location>
    <ligand>
        <name>heme</name>
        <dbReference type="ChEBI" id="CHEBI:30413"/>
    </ligand>
    <ligandPart>
        <name>Fe</name>
        <dbReference type="ChEBI" id="CHEBI:18248"/>
    </ligandPart>
</feature>
<dbReference type="InterPro" id="IPR001128">
    <property type="entry name" value="Cyt_P450"/>
</dbReference>
<dbReference type="OrthoDB" id="1470350at2759"/>
<keyword evidence="3 6" id="KW-0479">Metal-binding</keyword>
<evidence type="ECO:0000256" key="4">
    <source>
        <dbReference type="ARBA" id="ARBA00023004"/>
    </source>
</evidence>
<evidence type="ECO:0000256" key="7">
    <source>
        <dbReference type="RuleBase" id="RU000461"/>
    </source>
</evidence>
<proteinExistence type="inferred from homology"/>
<dbReference type="InterPro" id="IPR036396">
    <property type="entry name" value="Cyt_P450_sf"/>
</dbReference>
<comment type="similarity">
    <text evidence="2 7">Belongs to the cytochrome P450 family.</text>
</comment>
<dbReference type="GO" id="GO:0004497">
    <property type="term" value="F:monooxygenase activity"/>
    <property type="evidence" value="ECO:0007669"/>
    <property type="project" value="UniProtKB-KW"/>
</dbReference>
<keyword evidence="5 7" id="KW-0503">Monooxygenase</keyword>
<evidence type="ECO:0000313" key="10">
    <source>
        <dbReference type="Proteomes" id="UP000737391"/>
    </source>
</evidence>
<keyword evidence="10" id="KW-1185">Reference proteome</keyword>
<dbReference type="PRINTS" id="PR00465">
    <property type="entry name" value="EP450IV"/>
</dbReference>
<dbReference type="GO" id="GO:0020037">
    <property type="term" value="F:heme binding"/>
    <property type="evidence" value="ECO:0007669"/>
    <property type="project" value="InterPro"/>
</dbReference>
<evidence type="ECO:0000313" key="9">
    <source>
        <dbReference type="EMBL" id="KAF4473494.1"/>
    </source>
</evidence>
<dbReference type="CDD" id="cd11040">
    <property type="entry name" value="CYP7_CYP8-like"/>
    <property type="match status" value="1"/>
</dbReference>
<sequence>MFQLMMNLSLCYDSLFRIAAGGVLVALFFGILRLLEYIVCNTHGTEPQPVYNRIPFIGHALSLVRHGVSFYERLQVSSGLPIATIFLGLQKVYIVNSPELVSHVNRAPKAMNTALPFLVVVCGKLCGMGRDDLETLMKNPTVRGSLWRDLQECIHAHVDAGSSSGKEITTRVANELWKGIDECSQRKGTVNLLNWLQGIFVHSTGHAVLGPTHCLAQDPAIIDSLWTMANGLKRLTMWPFPSFSARTATEAREKVACALEEYFRDNDLLLTGHSELVKRLMQCIQKHSMSSQFAARFFLGLFSGFVINTVPAAFWLIGHISDDEQLKAIIREELNQVVTSDTCGSLTVSPEAVRGRCPYLMSTCHEVLRLISSSTSTFFIHQDTYLNNRYLLKKGAILQVASTAIHSNTDIWGPAAQAFKPDRFVKPEKVHPSANRTFGGGITLCPGRQLAMNELILTVAMIFHTFDVEFSPETPRLPAPMVTDMLSVKKPMTDLKIRMSRRPGMEHVSWVVREP</sequence>
<keyword evidence="8" id="KW-1133">Transmembrane helix</keyword>
<gene>
    <name evidence="9" type="ORF">FAGAP_13063</name>
</gene>
<accession>A0A9P5E8B4</accession>
<dbReference type="InterPro" id="IPR017972">
    <property type="entry name" value="Cyt_P450_CS"/>
</dbReference>
<protein>
    <submittedName>
        <fullName evidence="9">Cytochrome p450</fullName>
    </submittedName>
</protein>
<dbReference type="InterPro" id="IPR053007">
    <property type="entry name" value="CYP450_monoxygenase_sec-met"/>
</dbReference>
<feature type="transmembrane region" description="Helical" evidence="8">
    <location>
        <begin position="297"/>
        <end position="317"/>
    </location>
</feature>
<dbReference type="SUPFAM" id="SSF48264">
    <property type="entry name" value="Cytochrome P450"/>
    <property type="match status" value="1"/>
</dbReference>
<evidence type="ECO:0000256" key="6">
    <source>
        <dbReference type="PIRSR" id="PIRSR602403-1"/>
    </source>
</evidence>
<keyword evidence="7" id="KW-0560">Oxidoreductase</keyword>
<keyword evidence="6 7" id="KW-0349">Heme</keyword>
<keyword evidence="8" id="KW-0812">Transmembrane</keyword>
<dbReference type="Gene3D" id="1.10.630.10">
    <property type="entry name" value="Cytochrome P450"/>
    <property type="match status" value="1"/>
</dbReference>
<evidence type="ECO:0000256" key="3">
    <source>
        <dbReference type="ARBA" id="ARBA00022723"/>
    </source>
</evidence>
<dbReference type="Pfam" id="PF00067">
    <property type="entry name" value="p450"/>
    <property type="match status" value="1"/>
</dbReference>
<dbReference type="EMBL" id="LUFC02001579">
    <property type="protein sequence ID" value="KAF4473494.1"/>
    <property type="molecule type" value="Genomic_DNA"/>
</dbReference>
<comment type="caution">
    <text evidence="9">The sequence shown here is derived from an EMBL/GenBank/DDBJ whole genome shotgun (WGS) entry which is preliminary data.</text>
</comment>
<keyword evidence="4 6" id="KW-0408">Iron</keyword>
<dbReference type="AlphaFoldDB" id="A0A9P5E8B4"/>
<reference evidence="9" key="1">
    <citation type="submission" date="2020-01" db="EMBL/GenBank/DDBJ databases">
        <title>Identification and distribution of gene clusters putatively required for synthesis of sphingolipid metabolism inhibitors in phylogenetically diverse species of the filamentous fungus Fusarium.</title>
        <authorList>
            <person name="Kim H.-S."/>
            <person name="Busman M."/>
            <person name="Brown D.W."/>
            <person name="Divon H."/>
            <person name="Uhlig S."/>
            <person name="Proctor R.H."/>
        </authorList>
    </citation>
    <scope>NUCLEOTIDE SEQUENCE</scope>
    <source>
        <strain evidence="9">NRRL 31653</strain>
    </source>
</reference>